<dbReference type="PANTHER" id="PTHR21500">
    <property type="entry name" value="TUBULIN-SPECIFIC CHAPERONE A"/>
    <property type="match status" value="1"/>
</dbReference>
<comment type="subcellular location">
    <subcellularLocation>
        <location evidence="3">Cytoplasm</location>
        <location evidence="3">Cytoskeleton</location>
    </subcellularLocation>
</comment>
<dbReference type="GO" id="GO:0048487">
    <property type="term" value="F:beta-tubulin binding"/>
    <property type="evidence" value="ECO:0007669"/>
    <property type="project" value="InterPro"/>
</dbReference>
<accession>A0A7S4G5U4</accession>
<protein>
    <recommendedName>
        <fullName evidence="3">Tubulin-specific chaperone A</fullName>
    </recommendedName>
</protein>
<dbReference type="InterPro" id="IPR036126">
    <property type="entry name" value="TBCA_sf"/>
</dbReference>
<dbReference type="Pfam" id="PF02970">
    <property type="entry name" value="TBCA"/>
    <property type="match status" value="1"/>
</dbReference>
<dbReference type="PANTHER" id="PTHR21500:SF0">
    <property type="entry name" value="TUBULIN-SPECIFIC CHAPERONE A"/>
    <property type="match status" value="1"/>
</dbReference>
<feature type="coiled-coil region" evidence="4">
    <location>
        <begin position="5"/>
        <end position="87"/>
    </location>
</feature>
<evidence type="ECO:0000256" key="1">
    <source>
        <dbReference type="ARBA" id="ARBA00006806"/>
    </source>
</evidence>
<name>A0A7S4G5U4_9EUGL</name>
<dbReference type="SUPFAM" id="SSF46988">
    <property type="entry name" value="Tubulin chaperone cofactor A"/>
    <property type="match status" value="1"/>
</dbReference>
<dbReference type="GO" id="GO:0005874">
    <property type="term" value="C:microtubule"/>
    <property type="evidence" value="ECO:0007669"/>
    <property type="project" value="UniProtKB-KW"/>
</dbReference>
<keyword evidence="3" id="KW-0493">Microtubule</keyword>
<dbReference type="Gene3D" id="1.20.58.90">
    <property type="match status" value="1"/>
</dbReference>
<gene>
    <name evidence="5" type="ORF">EGYM00163_LOCUS37239</name>
</gene>
<keyword evidence="2 3" id="KW-0143">Chaperone</keyword>
<sequence>MSAVVKQLKIKTGTLKRNIKDLEMAKKEAARELERMEKFKAENKSDTDLKQQQNCIDEAEQMIPDAKRRIAKAYDDLKQLMDKSKDEADVTGTEEFTAAQAMLTEAEAVQQS</sequence>
<comment type="similarity">
    <text evidence="1 3">Belongs to the TBCA family.</text>
</comment>
<proteinExistence type="inferred from homology"/>
<evidence type="ECO:0000313" key="5">
    <source>
        <dbReference type="EMBL" id="CAE0825987.1"/>
    </source>
</evidence>
<dbReference type="InterPro" id="IPR004226">
    <property type="entry name" value="TBCA"/>
</dbReference>
<evidence type="ECO:0000256" key="2">
    <source>
        <dbReference type="ARBA" id="ARBA00023186"/>
    </source>
</evidence>
<comment type="subunit">
    <text evidence="3">Supercomplex made of cofactors A to E. Cofactors A and D function by capturing and stabilizing tubulin in a quasi-native conformation. Cofactor E binds to the cofactor D-tubulin complex; interaction with cofactor C then causes the release of tubulin polypeptides that are committed to the native state.</text>
</comment>
<dbReference type="GO" id="GO:0005829">
    <property type="term" value="C:cytosol"/>
    <property type="evidence" value="ECO:0007669"/>
    <property type="project" value="TreeGrafter"/>
</dbReference>
<evidence type="ECO:0000256" key="3">
    <source>
        <dbReference type="RuleBase" id="RU364030"/>
    </source>
</evidence>
<reference evidence="5" key="1">
    <citation type="submission" date="2021-01" db="EMBL/GenBank/DDBJ databases">
        <authorList>
            <person name="Corre E."/>
            <person name="Pelletier E."/>
            <person name="Niang G."/>
            <person name="Scheremetjew M."/>
            <person name="Finn R."/>
            <person name="Kale V."/>
            <person name="Holt S."/>
            <person name="Cochrane G."/>
            <person name="Meng A."/>
            <person name="Brown T."/>
            <person name="Cohen L."/>
        </authorList>
    </citation>
    <scope>NUCLEOTIDE SEQUENCE</scope>
    <source>
        <strain evidence="5">CCMP1594</strain>
    </source>
</reference>
<evidence type="ECO:0000256" key="4">
    <source>
        <dbReference type="SAM" id="Coils"/>
    </source>
</evidence>
<dbReference type="AlphaFoldDB" id="A0A7S4G5U4"/>
<keyword evidence="4" id="KW-0175">Coiled coil</keyword>
<dbReference type="EMBL" id="HBJA01107761">
    <property type="protein sequence ID" value="CAE0825987.1"/>
    <property type="molecule type" value="Transcribed_RNA"/>
</dbReference>
<dbReference type="GO" id="GO:0007023">
    <property type="term" value="P:post-chaperonin tubulin folding pathway"/>
    <property type="evidence" value="ECO:0007669"/>
    <property type="project" value="UniProtKB-UniRule"/>
</dbReference>
<keyword evidence="3" id="KW-0963">Cytoplasm</keyword>
<organism evidence="5">
    <name type="scientific">Eutreptiella gymnastica</name>
    <dbReference type="NCBI Taxonomy" id="73025"/>
    <lineage>
        <taxon>Eukaryota</taxon>
        <taxon>Discoba</taxon>
        <taxon>Euglenozoa</taxon>
        <taxon>Euglenida</taxon>
        <taxon>Spirocuta</taxon>
        <taxon>Euglenophyceae</taxon>
        <taxon>Eutreptiales</taxon>
        <taxon>Eutreptiaceae</taxon>
        <taxon>Eutreptiella</taxon>
    </lineage>
</organism>
<dbReference type="GO" id="GO:0007021">
    <property type="term" value="P:tubulin complex assembly"/>
    <property type="evidence" value="ECO:0007669"/>
    <property type="project" value="UniProtKB-UniRule"/>
</dbReference>
<keyword evidence="3" id="KW-0206">Cytoskeleton</keyword>